<proteinExistence type="predicted"/>
<protein>
    <submittedName>
        <fullName evidence="1">Glyoxal reductase</fullName>
    </submittedName>
</protein>
<organism evidence="1 2">
    <name type="scientific">Candidatus Epulonipiscium fishelsonii</name>
    <dbReference type="NCBI Taxonomy" id="77094"/>
    <lineage>
        <taxon>Bacteria</taxon>
        <taxon>Bacillati</taxon>
        <taxon>Bacillota</taxon>
        <taxon>Clostridia</taxon>
        <taxon>Lachnospirales</taxon>
        <taxon>Lachnospiraceae</taxon>
        <taxon>Candidatus Epulonipiscium</taxon>
    </lineage>
</organism>
<sequence length="270" mass="31122">MKFVSLKNGVEMPMLGFGTYLAKDGSETTNAVKEALKVGYRHIDCAKIYQNEKSVGKGIKESKVSREEIFLVSKVWNTDQGYDSTKKAFKESLKKLGTDYLDLYLIHWPKPLSSETWKAMEELYDEGKVKAIGVSNFTEQQLRDLMKDCNIMPMINQIEFSPRLTQNELCSFCKNNNIQVEAWSPLMQGKVFEIELLQELAQKYNKTIAQIVLRWNVQMDVVTIPKSVTPERIAQNFDIFDFEISKDDMHRICLLNVGYRTGPDPNNFDF</sequence>
<accession>A0ACC8XCM1</accession>
<comment type="caution">
    <text evidence="1">The sequence shown here is derived from an EMBL/GenBank/DDBJ whole genome shotgun (WGS) entry which is preliminary data.</text>
</comment>
<keyword evidence="2" id="KW-1185">Reference proteome</keyword>
<dbReference type="EMBL" id="LJDB01000051">
    <property type="protein sequence ID" value="ONI40457.1"/>
    <property type="molecule type" value="Genomic_DNA"/>
</dbReference>
<evidence type="ECO:0000313" key="1">
    <source>
        <dbReference type="EMBL" id="ONI40457.1"/>
    </source>
</evidence>
<evidence type="ECO:0000313" key="2">
    <source>
        <dbReference type="Proteomes" id="UP000188605"/>
    </source>
</evidence>
<dbReference type="Proteomes" id="UP000188605">
    <property type="component" value="Unassembled WGS sequence"/>
</dbReference>
<name>A0ACC8XCM1_9FIRM</name>
<reference evidence="1" key="1">
    <citation type="submission" date="2016-08" db="EMBL/GenBank/DDBJ databases">
        <authorList>
            <person name="Ngugi D.K."/>
            <person name="Miyake S."/>
            <person name="Stingl U."/>
        </authorList>
    </citation>
    <scope>NUCLEOTIDE SEQUENCE</scope>
    <source>
        <strain evidence="1">SCG-B11WGA-EpuloA1</strain>
    </source>
</reference>
<gene>
    <name evidence="1" type="ORF">AN396_06065</name>
</gene>